<dbReference type="InterPro" id="IPR005467">
    <property type="entry name" value="His_kinase_dom"/>
</dbReference>
<reference evidence="11" key="2">
    <citation type="journal article" date="2021" name="PeerJ">
        <title>Extensive microbial diversity within the chicken gut microbiome revealed by metagenomics and culture.</title>
        <authorList>
            <person name="Gilroy R."/>
            <person name="Ravi A."/>
            <person name="Getino M."/>
            <person name="Pursley I."/>
            <person name="Horton D.L."/>
            <person name="Alikhan N.F."/>
            <person name="Baker D."/>
            <person name="Gharbi K."/>
            <person name="Hall N."/>
            <person name="Watson M."/>
            <person name="Adriaenssens E.M."/>
            <person name="Foster-Nyarko E."/>
            <person name="Jarju S."/>
            <person name="Secka A."/>
            <person name="Antonio M."/>
            <person name="Oren A."/>
            <person name="Chaudhuri R.R."/>
            <person name="La Ragione R."/>
            <person name="Hildebrand F."/>
            <person name="Pallen M.J."/>
        </authorList>
    </citation>
    <scope>NUCLEOTIDE SEQUENCE</scope>
    <source>
        <strain evidence="11">ChiBcec2-4451</strain>
    </source>
</reference>
<dbReference type="SUPFAM" id="SSF55874">
    <property type="entry name" value="ATPase domain of HSP90 chaperone/DNA topoisomerase II/histidine kinase"/>
    <property type="match status" value="1"/>
</dbReference>
<dbReference type="InterPro" id="IPR003594">
    <property type="entry name" value="HATPase_dom"/>
</dbReference>
<dbReference type="GO" id="GO:0005886">
    <property type="term" value="C:plasma membrane"/>
    <property type="evidence" value="ECO:0007669"/>
    <property type="project" value="TreeGrafter"/>
</dbReference>
<dbReference type="InterPro" id="IPR003660">
    <property type="entry name" value="HAMP_dom"/>
</dbReference>
<comment type="catalytic activity">
    <reaction evidence="1">
        <text>ATP + protein L-histidine = ADP + protein N-phospho-L-histidine.</text>
        <dbReference type="EC" id="2.7.13.3"/>
    </reaction>
</comment>
<dbReference type="Pfam" id="PF00512">
    <property type="entry name" value="HisKA"/>
    <property type="match status" value="1"/>
</dbReference>
<dbReference type="PROSITE" id="PS50109">
    <property type="entry name" value="HIS_KIN"/>
    <property type="match status" value="1"/>
</dbReference>
<dbReference type="Gene3D" id="1.10.287.130">
    <property type="match status" value="1"/>
</dbReference>
<dbReference type="SMART" id="SM00304">
    <property type="entry name" value="HAMP"/>
    <property type="match status" value="1"/>
</dbReference>
<comment type="subcellular location">
    <subcellularLocation>
        <location evidence="2">Membrane</location>
    </subcellularLocation>
</comment>
<dbReference type="InterPro" id="IPR050351">
    <property type="entry name" value="BphY/WalK/GraS-like"/>
</dbReference>
<evidence type="ECO:0000313" key="11">
    <source>
        <dbReference type="EMBL" id="HIV12331.1"/>
    </source>
</evidence>
<evidence type="ECO:0000259" key="9">
    <source>
        <dbReference type="PROSITE" id="PS50109"/>
    </source>
</evidence>
<evidence type="ECO:0000256" key="4">
    <source>
        <dbReference type="ARBA" id="ARBA00022553"/>
    </source>
</evidence>
<feature type="transmembrane region" description="Helical" evidence="8">
    <location>
        <begin position="13"/>
        <end position="36"/>
    </location>
</feature>
<keyword evidence="4" id="KW-0597">Phosphoprotein</keyword>
<keyword evidence="7" id="KW-0902">Two-component regulatory system</keyword>
<evidence type="ECO:0000256" key="8">
    <source>
        <dbReference type="SAM" id="Phobius"/>
    </source>
</evidence>
<dbReference type="GO" id="GO:0000155">
    <property type="term" value="F:phosphorelay sensor kinase activity"/>
    <property type="evidence" value="ECO:0007669"/>
    <property type="project" value="InterPro"/>
</dbReference>
<dbReference type="PANTHER" id="PTHR45453">
    <property type="entry name" value="PHOSPHATE REGULON SENSOR PROTEIN PHOR"/>
    <property type="match status" value="1"/>
</dbReference>
<dbReference type="SUPFAM" id="SSF158472">
    <property type="entry name" value="HAMP domain-like"/>
    <property type="match status" value="1"/>
</dbReference>
<dbReference type="CDD" id="cd00082">
    <property type="entry name" value="HisKA"/>
    <property type="match status" value="1"/>
</dbReference>
<dbReference type="Pfam" id="PF02518">
    <property type="entry name" value="HATPase_c"/>
    <property type="match status" value="1"/>
</dbReference>
<dbReference type="InterPro" id="IPR003661">
    <property type="entry name" value="HisK_dim/P_dom"/>
</dbReference>
<dbReference type="Gene3D" id="6.10.340.10">
    <property type="match status" value="1"/>
</dbReference>
<dbReference type="Proteomes" id="UP000886723">
    <property type="component" value="Unassembled WGS sequence"/>
</dbReference>
<feature type="domain" description="HAMP" evidence="10">
    <location>
        <begin position="164"/>
        <end position="216"/>
    </location>
</feature>
<dbReference type="InterPro" id="IPR036097">
    <property type="entry name" value="HisK_dim/P_sf"/>
</dbReference>
<evidence type="ECO:0000256" key="6">
    <source>
        <dbReference type="ARBA" id="ARBA00022777"/>
    </source>
</evidence>
<evidence type="ECO:0000256" key="1">
    <source>
        <dbReference type="ARBA" id="ARBA00000085"/>
    </source>
</evidence>
<dbReference type="SMART" id="SM00387">
    <property type="entry name" value="HATPase_c"/>
    <property type="match status" value="1"/>
</dbReference>
<dbReference type="GO" id="GO:0004721">
    <property type="term" value="F:phosphoprotein phosphatase activity"/>
    <property type="evidence" value="ECO:0007669"/>
    <property type="project" value="TreeGrafter"/>
</dbReference>
<accession>A0A9D1NT32</accession>
<sequence>MGKKIRASLSAKVFLWIAALLILCSLLMYAIVSAAFPRSYQLVSASQISGELDELAASISSLKLREAKQAVEAFCARNHVSATLSVSGETISFGHMEESSESNQNLETMGIALALEGQKADAMLTVTAPTSSPVDLGAAFLKLLPFILLAILAISALGAYLCSRILVRPILEISRISQRMARLDMTWSCPVRSQDEIGTLAESLNTMAAQLGKTMDSLSMANKKLQQDMEKITRLSRQQQDFFAAASHELKTPLTILKGQVESMLLGIGDYKNREKYLPRTLREIQHMEQLVGEILSITKIQAFGLPSPPEIFSLAALLEDCLEAVALLGREKQIAIVRQLSPRPNAAGNRSLLGKTLQNVLDNSIRYSPAGATVTVTLTDEGMLTVDNTPASLPAKDPMELFAPFGRGEQSRNKKTGGSGLGLYLTKSILDLHGAPCGLTSRQNHVIFWTRLPEIKPKQNQNRTE</sequence>
<evidence type="ECO:0000256" key="2">
    <source>
        <dbReference type="ARBA" id="ARBA00004370"/>
    </source>
</evidence>
<keyword evidence="8" id="KW-0472">Membrane</keyword>
<dbReference type="Gene3D" id="3.30.565.10">
    <property type="entry name" value="Histidine kinase-like ATPase, C-terminal domain"/>
    <property type="match status" value="1"/>
</dbReference>
<dbReference type="PROSITE" id="PS50885">
    <property type="entry name" value="HAMP"/>
    <property type="match status" value="1"/>
</dbReference>
<organism evidence="11 12">
    <name type="scientific">Candidatus Pullilachnospira stercoravium</name>
    <dbReference type="NCBI Taxonomy" id="2840913"/>
    <lineage>
        <taxon>Bacteria</taxon>
        <taxon>Bacillati</taxon>
        <taxon>Bacillota</taxon>
        <taxon>Clostridia</taxon>
        <taxon>Lachnospirales</taxon>
        <taxon>Lachnospiraceae</taxon>
        <taxon>Lachnospiraceae incertae sedis</taxon>
        <taxon>Candidatus Pullilachnospira</taxon>
    </lineage>
</organism>
<dbReference type="SMART" id="SM00388">
    <property type="entry name" value="HisKA"/>
    <property type="match status" value="1"/>
</dbReference>
<protein>
    <recommendedName>
        <fullName evidence="3">histidine kinase</fullName>
        <ecNumber evidence="3">2.7.13.3</ecNumber>
    </recommendedName>
</protein>
<dbReference type="AlphaFoldDB" id="A0A9D1NT32"/>
<gene>
    <name evidence="11" type="ORF">IAA63_04215</name>
</gene>
<reference evidence="11" key="1">
    <citation type="submission" date="2020-10" db="EMBL/GenBank/DDBJ databases">
        <authorList>
            <person name="Gilroy R."/>
        </authorList>
    </citation>
    <scope>NUCLEOTIDE SEQUENCE</scope>
    <source>
        <strain evidence="11">ChiBcec2-4451</strain>
    </source>
</reference>
<dbReference type="EMBL" id="DVON01000088">
    <property type="protein sequence ID" value="HIV12331.1"/>
    <property type="molecule type" value="Genomic_DNA"/>
</dbReference>
<evidence type="ECO:0000259" key="10">
    <source>
        <dbReference type="PROSITE" id="PS50885"/>
    </source>
</evidence>
<keyword evidence="5" id="KW-0808">Transferase</keyword>
<comment type="caution">
    <text evidence="11">The sequence shown here is derived from an EMBL/GenBank/DDBJ whole genome shotgun (WGS) entry which is preliminary data.</text>
</comment>
<proteinExistence type="predicted"/>
<name>A0A9D1NT32_9FIRM</name>
<dbReference type="Pfam" id="PF00672">
    <property type="entry name" value="HAMP"/>
    <property type="match status" value="1"/>
</dbReference>
<evidence type="ECO:0000256" key="7">
    <source>
        <dbReference type="ARBA" id="ARBA00023012"/>
    </source>
</evidence>
<evidence type="ECO:0000313" key="12">
    <source>
        <dbReference type="Proteomes" id="UP000886723"/>
    </source>
</evidence>
<dbReference type="CDD" id="cd06225">
    <property type="entry name" value="HAMP"/>
    <property type="match status" value="1"/>
</dbReference>
<keyword evidence="6 11" id="KW-0418">Kinase</keyword>
<feature type="domain" description="Histidine kinase" evidence="9">
    <location>
        <begin position="245"/>
        <end position="457"/>
    </location>
</feature>
<dbReference type="SUPFAM" id="SSF47384">
    <property type="entry name" value="Homodimeric domain of signal transducing histidine kinase"/>
    <property type="match status" value="1"/>
</dbReference>
<dbReference type="EC" id="2.7.13.3" evidence="3"/>
<feature type="transmembrane region" description="Helical" evidence="8">
    <location>
        <begin position="143"/>
        <end position="167"/>
    </location>
</feature>
<keyword evidence="8" id="KW-1133">Transmembrane helix</keyword>
<evidence type="ECO:0000256" key="3">
    <source>
        <dbReference type="ARBA" id="ARBA00012438"/>
    </source>
</evidence>
<dbReference type="PANTHER" id="PTHR45453:SF3">
    <property type="entry name" value="HISTIDINE KINASE"/>
    <property type="match status" value="1"/>
</dbReference>
<dbReference type="GO" id="GO:0016036">
    <property type="term" value="P:cellular response to phosphate starvation"/>
    <property type="evidence" value="ECO:0007669"/>
    <property type="project" value="TreeGrafter"/>
</dbReference>
<evidence type="ECO:0000256" key="5">
    <source>
        <dbReference type="ARBA" id="ARBA00022679"/>
    </source>
</evidence>
<dbReference type="InterPro" id="IPR036890">
    <property type="entry name" value="HATPase_C_sf"/>
</dbReference>
<keyword evidence="8" id="KW-0812">Transmembrane</keyword>